<organism evidence="2 3">
    <name type="scientific">Symbiodinium natans</name>
    <dbReference type="NCBI Taxonomy" id="878477"/>
    <lineage>
        <taxon>Eukaryota</taxon>
        <taxon>Sar</taxon>
        <taxon>Alveolata</taxon>
        <taxon>Dinophyceae</taxon>
        <taxon>Suessiales</taxon>
        <taxon>Symbiodiniaceae</taxon>
        <taxon>Symbiodinium</taxon>
    </lineage>
</organism>
<feature type="region of interest" description="Disordered" evidence="1">
    <location>
        <begin position="1"/>
        <end position="32"/>
    </location>
</feature>
<protein>
    <submittedName>
        <fullName evidence="2">Uncharacterized protein</fullName>
    </submittedName>
</protein>
<evidence type="ECO:0000313" key="3">
    <source>
        <dbReference type="Proteomes" id="UP000604046"/>
    </source>
</evidence>
<dbReference type="AlphaFoldDB" id="A0A812J4K1"/>
<dbReference type="EMBL" id="CAJNDS010000351">
    <property type="protein sequence ID" value="CAE7196705.1"/>
    <property type="molecule type" value="Genomic_DNA"/>
</dbReference>
<comment type="caution">
    <text evidence="2">The sequence shown here is derived from an EMBL/GenBank/DDBJ whole genome shotgun (WGS) entry which is preliminary data.</text>
</comment>
<name>A0A812J4K1_9DINO</name>
<keyword evidence="3" id="KW-1185">Reference proteome</keyword>
<evidence type="ECO:0000313" key="2">
    <source>
        <dbReference type="EMBL" id="CAE7196705.1"/>
    </source>
</evidence>
<sequence>MVGGPNKRMSAVTVHEKAETVDLRTEDPFNGELSTLPPNPLHKQASEYLAHSPSFATVSSLARFVDMRVPVPQFPTTSKPEALWQNARQLSLNLTLGRWEPQIEGSMMFVTAE</sequence>
<proteinExistence type="predicted"/>
<accession>A0A812J4K1</accession>
<reference evidence="2" key="1">
    <citation type="submission" date="2021-02" db="EMBL/GenBank/DDBJ databases">
        <authorList>
            <person name="Dougan E. K."/>
            <person name="Rhodes N."/>
            <person name="Thang M."/>
            <person name="Chan C."/>
        </authorList>
    </citation>
    <scope>NUCLEOTIDE SEQUENCE</scope>
</reference>
<dbReference type="Proteomes" id="UP000604046">
    <property type="component" value="Unassembled WGS sequence"/>
</dbReference>
<feature type="compositionally biased region" description="Basic and acidic residues" evidence="1">
    <location>
        <begin position="14"/>
        <end position="27"/>
    </location>
</feature>
<evidence type="ECO:0000256" key="1">
    <source>
        <dbReference type="SAM" id="MobiDB-lite"/>
    </source>
</evidence>
<gene>
    <name evidence="2" type="ORF">SNAT2548_LOCUS5509</name>
</gene>